<feature type="region of interest" description="Disordered" evidence="1">
    <location>
        <begin position="291"/>
        <end position="310"/>
    </location>
</feature>
<organism evidence="2 3">
    <name type="scientific">Protopolystoma xenopodis</name>
    <dbReference type="NCBI Taxonomy" id="117903"/>
    <lineage>
        <taxon>Eukaryota</taxon>
        <taxon>Metazoa</taxon>
        <taxon>Spiralia</taxon>
        <taxon>Lophotrochozoa</taxon>
        <taxon>Platyhelminthes</taxon>
        <taxon>Monogenea</taxon>
        <taxon>Polyopisthocotylea</taxon>
        <taxon>Polystomatidea</taxon>
        <taxon>Polystomatidae</taxon>
        <taxon>Protopolystoma</taxon>
    </lineage>
</organism>
<feature type="region of interest" description="Disordered" evidence="1">
    <location>
        <begin position="573"/>
        <end position="597"/>
    </location>
</feature>
<evidence type="ECO:0000313" key="3">
    <source>
        <dbReference type="Proteomes" id="UP000784294"/>
    </source>
</evidence>
<comment type="caution">
    <text evidence="2">The sequence shown here is derived from an EMBL/GenBank/DDBJ whole genome shotgun (WGS) entry which is preliminary data.</text>
</comment>
<gene>
    <name evidence="2" type="ORF">PXEA_LOCUS35094</name>
</gene>
<accession>A0A3S5CR94</accession>
<feature type="region of interest" description="Disordered" evidence="1">
    <location>
        <begin position="623"/>
        <end position="682"/>
    </location>
</feature>
<sequence>MPSFVLPIHFPFASADSRVLIASASFYRAVLKTDPRSDDHQLNTHSSDHSSASITAALEAIRGELDSVHAAVGDISGNNGFESGFNSLARAQHFLPDLVTPENSSNNTQECSDIEEFIRVGVSGVSAVDSSSLPVTADLLPPPSLEATDSVFTPTPVGDIWLHHYNNPQPLSKTDEPAPALGVSIDNFLPPLEEGLSVLDGQSGEETEDCSLPLLQAQAYCLETAFGEFALESIEANPSPSPPPPPPPFPAGPSVQVLPDVDLVLSLDDQQEDLPGLNDALLIAPLAGRSILDSPSKSDTADQSLPYSDDSVHGQSFSCLHNRDEPFEEPASYRDEAELGFSPDPTVDSSHATESCLRSEFQSTWLQTEASQPGQTQPDLTHSASRGDSGNLGGSLFADANTYAVGGNFGPSLAGCCSLIATSIGGGGTTTTGDEFSTLADLVSTRDTSSSGPEDEVHDLIAEIDSPAHQEAGQSSAADELSVEANVRQQSVDEICALDQSDPFVGTAKDVSEVMMIAQPGLSPVSLQSVAGYSENRDSFASSQLDAEVMLAQVASATASYEQYDQMQQHHADFYPNNFSDHHQPQNGDMGPPSYLFDGDQAVAVSARHSDYMYPRQAGIRAPAEHRSSYGGSSGHHDDVPLDGDENEADEPDLGGEDEEEEEDREGVMSMEPGDRVSEPYPLTAMTTVDELTKWDLPKRAPGVSTSSHYDTVGEVVNGTMEQQCKWLGFSKQNSSHS</sequence>
<dbReference type="Proteomes" id="UP000784294">
    <property type="component" value="Unassembled WGS sequence"/>
</dbReference>
<evidence type="ECO:0000256" key="1">
    <source>
        <dbReference type="SAM" id="MobiDB-lite"/>
    </source>
</evidence>
<protein>
    <submittedName>
        <fullName evidence="2">Uncharacterized protein</fullName>
    </submittedName>
</protein>
<feature type="region of interest" description="Disordered" evidence="1">
    <location>
        <begin position="234"/>
        <end position="256"/>
    </location>
</feature>
<feature type="compositionally biased region" description="Acidic residues" evidence="1">
    <location>
        <begin position="641"/>
        <end position="665"/>
    </location>
</feature>
<feature type="region of interest" description="Disordered" evidence="1">
    <location>
        <begin position="367"/>
        <end position="388"/>
    </location>
</feature>
<feature type="compositionally biased region" description="Pro residues" evidence="1">
    <location>
        <begin position="239"/>
        <end position="251"/>
    </location>
</feature>
<dbReference type="EMBL" id="CAAALY010270343">
    <property type="protein sequence ID" value="VEL41654.1"/>
    <property type="molecule type" value="Genomic_DNA"/>
</dbReference>
<keyword evidence="3" id="KW-1185">Reference proteome</keyword>
<proteinExistence type="predicted"/>
<evidence type="ECO:0000313" key="2">
    <source>
        <dbReference type="EMBL" id="VEL41654.1"/>
    </source>
</evidence>
<dbReference type="AlphaFoldDB" id="A0A3S5CR94"/>
<name>A0A3S5CR94_9PLAT</name>
<feature type="compositionally biased region" description="Polar residues" evidence="1">
    <location>
        <begin position="293"/>
        <end position="306"/>
    </location>
</feature>
<reference evidence="2" key="1">
    <citation type="submission" date="2018-11" db="EMBL/GenBank/DDBJ databases">
        <authorList>
            <consortium name="Pathogen Informatics"/>
        </authorList>
    </citation>
    <scope>NUCLEOTIDE SEQUENCE</scope>
</reference>